<keyword evidence="4" id="KW-1185">Reference proteome</keyword>
<dbReference type="Pfam" id="PF04398">
    <property type="entry name" value="DUF538"/>
    <property type="match status" value="1"/>
</dbReference>
<dbReference type="FunFam" id="2.30.240.10:FF:000002">
    <property type="entry name" value="Uncharacterized protein At3g07460"/>
    <property type="match status" value="1"/>
</dbReference>
<gene>
    <name evidence="3" type="ORF">ACH5RR_016135</name>
</gene>
<name>A0ABD2ZX36_9GENT</name>
<feature type="compositionally biased region" description="Basic and acidic residues" evidence="1">
    <location>
        <begin position="157"/>
        <end position="167"/>
    </location>
</feature>
<dbReference type="PANTHER" id="PTHR31676">
    <property type="entry name" value="T31J12.3 PROTEIN-RELATED"/>
    <property type="match status" value="1"/>
</dbReference>
<evidence type="ECO:0000313" key="4">
    <source>
        <dbReference type="Proteomes" id="UP001630127"/>
    </source>
</evidence>
<organism evidence="3 4">
    <name type="scientific">Cinchona calisaya</name>
    <dbReference type="NCBI Taxonomy" id="153742"/>
    <lineage>
        <taxon>Eukaryota</taxon>
        <taxon>Viridiplantae</taxon>
        <taxon>Streptophyta</taxon>
        <taxon>Embryophyta</taxon>
        <taxon>Tracheophyta</taxon>
        <taxon>Spermatophyta</taxon>
        <taxon>Magnoliopsida</taxon>
        <taxon>eudicotyledons</taxon>
        <taxon>Gunneridae</taxon>
        <taxon>Pentapetalae</taxon>
        <taxon>asterids</taxon>
        <taxon>lamiids</taxon>
        <taxon>Gentianales</taxon>
        <taxon>Rubiaceae</taxon>
        <taxon>Cinchonoideae</taxon>
        <taxon>Cinchoneae</taxon>
        <taxon>Cinchona</taxon>
    </lineage>
</organism>
<dbReference type="EMBL" id="JBJUIK010000007">
    <property type="protein sequence ID" value="KAL3523301.1"/>
    <property type="molecule type" value="Genomic_DNA"/>
</dbReference>
<dbReference type="InterPro" id="IPR036758">
    <property type="entry name" value="At5g01610-like"/>
</dbReference>
<feature type="signal peptide" evidence="2">
    <location>
        <begin position="1"/>
        <end position="25"/>
    </location>
</feature>
<evidence type="ECO:0000256" key="2">
    <source>
        <dbReference type="SAM" id="SignalP"/>
    </source>
</evidence>
<dbReference type="SUPFAM" id="SSF141562">
    <property type="entry name" value="At5g01610-like"/>
    <property type="match status" value="1"/>
</dbReference>
<evidence type="ECO:0000256" key="1">
    <source>
        <dbReference type="SAM" id="MobiDB-lite"/>
    </source>
</evidence>
<comment type="caution">
    <text evidence="3">The sequence shown here is derived from an EMBL/GenBank/DDBJ whole genome shotgun (WGS) entry which is preliminary data.</text>
</comment>
<feature type="compositionally biased region" description="Basic residues" evidence="1">
    <location>
        <begin position="192"/>
        <end position="204"/>
    </location>
</feature>
<reference evidence="3 4" key="1">
    <citation type="submission" date="2024-11" db="EMBL/GenBank/DDBJ databases">
        <title>A near-complete genome assembly of Cinchona calisaya.</title>
        <authorList>
            <person name="Lian D.C."/>
            <person name="Zhao X.W."/>
            <person name="Wei L."/>
        </authorList>
    </citation>
    <scope>NUCLEOTIDE SEQUENCE [LARGE SCALE GENOMIC DNA]</scope>
    <source>
        <tissue evidence="3">Nenye</tissue>
    </source>
</reference>
<dbReference type="PANTHER" id="PTHR31676:SF197">
    <property type="entry name" value="DUF538 DOMAIN-CONTAINING PROTEIN"/>
    <property type="match status" value="1"/>
</dbReference>
<proteinExistence type="predicted"/>
<feature type="chain" id="PRO_5044764726" evidence="2">
    <location>
        <begin position="26"/>
        <end position="204"/>
    </location>
</feature>
<keyword evidence="2" id="KW-0732">Signal</keyword>
<feature type="region of interest" description="Disordered" evidence="1">
    <location>
        <begin position="154"/>
        <end position="204"/>
    </location>
</feature>
<sequence length="204" mass="22082">MASSNSPFSILLFFIILSLTKPSNSAAQSSSDSISIHDVLKSHALPIGLFPNSVSGFSLDVVSGRFQLHINNSPCDSKFETHFRYDSNVSGTISYGKISELSGISAQELFLWFPVKGIQVDIPSSGLIYFDVGVVSKQFSLSFFETPHDCSASLPEDAGHDRDDDKFSPPVDLSFSKGRGRSIKNPSEKSLKVPHKGHAGRAVS</sequence>
<dbReference type="AlphaFoldDB" id="A0ABD2ZX36"/>
<evidence type="ECO:0000313" key="3">
    <source>
        <dbReference type="EMBL" id="KAL3523301.1"/>
    </source>
</evidence>
<accession>A0ABD2ZX36</accession>
<dbReference type="Gene3D" id="2.30.240.10">
    <property type="entry name" value="At5g01610-like"/>
    <property type="match status" value="1"/>
</dbReference>
<dbReference type="Proteomes" id="UP001630127">
    <property type="component" value="Unassembled WGS sequence"/>
</dbReference>
<dbReference type="InterPro" id="IPR007493">
    <property type="entry name" value="DUF538"/>
</dbReference>
<protein>
    <submittedName>
        <fullName evidence="3">Uncharacterized protein</fullName>
    </submittedName>
</protein>